<dbReference type="InterPro" id="IPR013083">
    <property type="entry name" value="Znf_RING/FYVE/PHD"/>
</dbReference>
<feature type="non-terminal residue" evidence="3">
    <location>
        <position position="1"/>
    </location>
</feature>
<keyword evidence="1" id="KW-0862">Zinc</keyword>
<dbReference type="Proteomes" id="UP000824469">
    <property type="component" value="Unassembled WGS sequence"/>
</dbReference>
<evidence type="ECO:0000259" key="2">
    <source>
        <dbReference type="PROSITE" id="PS50089"/>
    </source>
</evidence>
<feature type="non-terminal residue" evidence="3">
    <location>
        <position position="65"/>
    </location>
</feature>
<dbReference type="AlphaFoldDB" id="A0AA38CV09"/>
<feature type="domain" description="RING-type" evidence="2">
    <location>
        <begin position="12"/>
        <end position="58"/>
    </location>
</feature>
<comment type="caution">
    <text evidence="3">The sequence shown here is derived from an EMBL/GenBank/DDBJ whole genome shotgun (WGS) entry which is preliminary data.</text>
</comment>
<sequence>PKPLHHLTGQVCQICSDDVGLTVDGELFVACNECAFPVCRPCYEYERSEGNQICPQCKTRFKRHK</sequence>
<evidence type="ECO:0000313" key="4">
    <source>
        <dbReference type="Proteomes" id="UP000824469"/>
    </source>
</evidence>
<keyword evidence="1" id="KW-0479">Metal-binding</keyword>
<dbReference type="Gene3D" id="3.30.40.10">
    <property type="entry name" value="Zinc/RING finger domain, C3HC4 (zinc finger)"/>
    <property type="match status" value="1"/>
</dbReference>
<reference evidence="3 4" key="1">
    <citation type="journal article" date="2021" name="Nat. Plants">
        <title>The Taxus genome provides insights into paclitaxel biosynthesis.</title>
        <authorList>
            <person name="Xiong X."/>
            <person name="Gou J."/>
            <person name="Liao Q."/>
            <person name="Li Y."/>
            <person name="Zhou Q."/>
            <person name="Bi G."/>
            <person name="Li C."/>
            <person name="Du R."/>
            <person name="Wang X."/>
            <person name="Sun T."/>
            <person name="Guo L."/>
            <person name="Liang H."/>
            <person name="Lu P."/>
            <person name="Wu Y."/>
            <person name="Zhang Z."/>
            <person name="Ro D.K."/>
            <person name="Shang Y."/>
            <person name="Huang S."/>
            <person name="Yan J."/>
        </authorList>
    </citation>
    <scope>NUCLEOTIDE SEQUENCE [LARGE SCALE GENOMIC DNA]</scope>
    <source>
        <strain evidence="3">Ta-2019</strain>
    </source>
</reference>
<keyword evidence="1" id="KW-0863">Zinc-finger</keyword>
<dbReference type="InterPro" id="IPR027934">
    <property type="entry name" value="CES_Znf_RING"/>
</dbReference>
<dbReference type="InterPro" id="IPR001841">
    <property type="entry name" value="Znf_RING"/>
</dbReference>
<organism evidence="3 4">
    <name type="scientific">Taxus chinensis</name>
    <name type="common">Chinese yew</name>
    <name type="synonym">Taxus wallichiana var. chinensis</name>
    <dbReference type="NCBI Taxonomy" id="29808"/>
    <lineage>
        <taxon>Eukaryota</taxon>
        <taxon>Viridiplantae</taxon>
        <taxon>Streptophyta</taxon>
        <taxon>Embryophyta</taxon>
        <taxon>Tracheophyta</taxon>
        <taxon>Spermatophyta</taxon>
        <taxon>Pinopsida</taxon>
        <taxon>Pinidae</taxon>
        <taxon>Conifers II</taxon>
        <taxon>Cupressales</taxon>
        <taxon>Taxaceae</taxon>
        <taxon>Taxus</taxon>
    </lineage>
</organism>
<keyword evidence="4" id="KW-1185">Reference proteome</keyword>
<name>A0AA38CV09_TAXCH</name>
<dbReference type="PROSITE" id="PS50089">
    <property type="entry name" value="ZF_RING_2"/>
    <property type="match status" value="1"/>
</dbReference>
<dbReference type="Pfam" id="PF14569">
    <property type="entry name" value="zf-UDP"/>
    <property type="match status" value="1"/>
</dbReference>
<gene>
    <name evidence="3" type="ORF">KI387_014582</name>
</gene>
<accession>A0AA38CV09</accession>
<evidence type="ECO:0000256" key="1">
    <source>
        <dbReference type="PROSITE-ProRule" id="PRU00175"/>
    </source>
</evidence>
<proteinExistence type="predicted"/>
<evidence type="ECO:0000313" key="3">
    <source>
        <dbReference type="EMBL" id="KAH9302999.1"/>
    </source>
</evidence>
<dbReference type="EMBL" id="JAHRHJ020000009">
    <property type="protein sequence ID" value="KAH9302999.1"/>
    <property type="molecule type" value="Genomic_DNA"/>
</dbReference>
<dbReference type="GO" id="GO:0008270">
    <property type="term" value="F:zinc ion binding"/>
    <property type="evidence" value="ECO:0007669"/>
    <property type="project" value="UniProtKB-KW"/>
</dbReference>
<dbReference type="SUPFAM" id="SSF57850">
    <property type="entry name" value="RING/U-box"/>
    <property type="match status" value="1"/>
</dbReference>
<protein>
    <recommendedName>
        <fullName evidence="2">RING-type domain-containing protein</fullName>
    </recommendedName>
</protein>